<accession>A0A1Y1ISJ6</accession>
<reference evidence="2 3" key="1">
    <citation type="journal article" date="2014" name="Nat. Commun.">
        <title>Klebsormidium flaccidum genome reveals primary factors for plant terrestrial adaptation.</title>
        <authorList>
            <person name="Hori K."/>
            <person name="Maruyama F."/>
            <person name="Fujisawa T."/>
            <person name="Togashi T."/>
            <person name="Yamamoto N."/>
            <person name="Seo M."/>
            <person name="Sato S."/>
            <person name="Yamada T."/>
            <person name="Mori H."/>
            <person name="Tajima N."/>
            <person name="Moriyama T."/>
            <person name="Ikeuchi M."/>
            <person name="Watanabe M."/>
            <person name="Wada H."/>
            <person name="Kobayashi K."/>
            <person name="Saito M."/>
            <person name="Masuda T."/>
            <person name="Sasaki-Sekimoto Y."/>
            <person name="Mashiguchi K."/>
            <person name="Awai K."/>
            <person name="Shimojima M."/>
            <person name="Masuda S."/>
            <person name="Iwai M."/>
            <person name="Nobusawa T."/>
            <person name="Narise T."/>
            <person name="Kondo S."/>
            <person name="Saito H."/>
            <person name="Sato R."/>
            <person name="Murakawa M."/>
            <person name="Ihara Y."/>
            <person name="Oshima-Yamada Y."/>
            <person name="Ohtaka K."/>
            <person name="Satoh M."/>
            <person name="Sonobe K."/>
            <person name="Ishii M."/>
            <person name="Ohtani R."/>
            <person name="Kanamori-Sato M."/>
            <person name="Honoki R."/>
            <person name="Miyazaki D."/>
            <person name="Mochizuki H."/>
            <person name="Umetsu J."/>
            <person name="Higashi K."/>
            <person name="Shibata D."/>
            <person name="Kamiya Y."/>
            <person name="Sato N."/>
            <person name="Nakamura Y."/>
            <person name="Tabata S."/>
            <person name="Ida S."/>
            <person name="Kurokawa K."/>
            <person name="Ohta H."/>
        </authorList>
    </citation>
    <scope>NUCLEOTIDE SEQUENCE [LARGE SCALE GENOMIC DNA]</scope>
    <source>
        <strain evidence="2 3">NIES-2285</strain>
    </source>
</reference>
<keyword evidence="1" id="KW-0812">Transmembrane</keyword>
<gene>
    <name evidence="2" type="ORF">KFL_008210050</name>
</gene>
<sequence>MIRCNDWVLGSGAGAIMLGYTTLLVYYAISSPSIAAQAPIANHLQDATVQRIEDNIENFLNGSKSQISTLAEQLAYELKGKDASWSSLTGVQGELWGAVAQNTNIGNTIFQSTNNLSTSFFRNNTIYEYSRTAEDSPGLQIFQLDAFGHRTDAPPSFVASPPLSPAGHKLSLKSLSDGSQARGARGSYRTVTRGRAAEMDARWMNGSAEVVGTPFASRATIVGLSGSENASSRHALASRRAAEMSARWVNGSHEVVGTPFASRATIVGLSRSENASS</sequence>
<organism evidence="2 3">
    <name type="scientific">Klebsormidium nitens</name>
    <name type="common">Green alga</name>
    <name type="synonym">Ulothrix nitens</name>
    <dbReference type="NCBI Taxonomy" id="105231"/>
    <lineage>
        <taxon>Eukaryota</taxon>
        <taxon>Viridiplantae</taxon>
        <taxon>Streptophyta</taxon>
        <taxon>Klebsormidiophyceae</taxon>
        <taxon>Klebsormidiales</taxon>
        <taxon>Klebsormidiaceae</taxon>
        <taxon>Klebsormidium</taxon>
    </lineage>
</organism>
<feature type="transmembrane region" description="Helical" evidence="1">
    <location>
        <begin position="7"/>
        <end position="29"/>
    </location>
</feature>
<name>A0A1Y1ISJ6_KLENI</name>
<evidence type="ECO:0000313" key="2">
    <source>
        <dbReference type="EMBL" id="GAQ91627.1"/>
    </source>
</evidence>
<keyword evidence="1" id="KW-0472">Membrane</keyword>
<evidence type="ECO:0000313" key="3">
    <source>
        <dbReference type="Proteomes" id="UP000054558"/>
    </source>
</evidence>
<keyword evidence="1" id="KW-1133">Transmembrane helix</keyword>
<proteinExistence type="predicted"/>
<dbReference type="EMBL" id="DF237770">
    <property type="protein sequence ID" value="GAQ91627.1"/>
    <property type="molecule type" value="Genomic_DNA"/>
</dbReference>
<keyword evidence="3" id="KW-1185">Reference proteome</keyword>
<protein>
    <submittedName>
        <fullName evidence="2">Uncharacterized protein</fullName>
    </submittedName>
</protein>
<dbReference type="Proteomes" id="UP000054558">
    <property type="component" value="Unassembled WGS sequence"/>
</dbReference>
<dbReference type="AlphaFoldDB" id="A0A1Y1ISJ6"/>
<evidence type="ECO:0000256" key="1">
    <source>
        <dbReference type="SAM" id="Phobius"/>
    </source>
</evidence>